<accession>A0A484PU45</accession>
<dbReference type="EMBL" id="CAADIO010000011">
    <property type="protein sequence ID" value="VFR85026.1"/>
    <property type="molecule type" value="Genomic_DNA"/>
</dbReference>
<evidence type="ECO:0000313" key="1">
    <source>
        <dbReference type="EMBL" id="VFR28751.1"/>
    </source>
</evidence>
<gene>
    <name evidence="1" type="ORF">AMP9_1412</name>
    <name evidence="2" type="ORF">ANT2_1433</name>
    <name evidence="4" type="ORF">ANT3_1433</name>
    <name evidence="3" type="ORF">BRI6_1590</name>
    <name evidence="5" type="ORF">BRI9_1645</name>
    <name evidence="7" type="ORF">IVO3_1642</name>
    <name evidence="6" type="ORF">RAN3_1390</name>
    <name evidence="8" type="ORF">RAN7_1582</name>
</gene>
<dbReference type="AlphaFoldDB" id="A0A484PU45"/>
<dbReference type="EMBL" id="CAADIZ010000077">
    <property type="protein sequence ID" value="VFS36334.1"/>
    <property type="molecule type" value="Genomic_DNA"/>
</dbReference>
<dbReference type="EMBL" id="CAADHY010000024">
    <property type="protein sequence ID" value="VFR28751.1"/>
    <property type="molecule type" value="Genomic_DNA"/>
</dbReference>
<proteinExistence type="predicted"/>
<name>A0A484PU45_9ZZZZ</name>
<dbReference type="EMBL" id="CAADIK010000055">
    <property type="protein sequence ID" value="VFR83404.1"/>
    <property type="molecule type" value="Genomic_DNA"/>
</dbReference>
<dbReference type="EMBL" id="CAADID010000016">
    <property type="protein sequence ID" value="VFR65532.1"/>
    <property type="molecule type" value="Genomic_DNA"/>
</dbReference>
<sequence>MSSTLTLDRSVLVDRAKASTTLHALQAGEASPAAALP</sequence>
<protein>
    <submittedName>
        <fullName evidence="1">Uncharacterized protein</fullName>
    </submittedName>
</protein>
<organism evidence="1">
    <name type="scientific">plant metagenome</name>
    <dbReference type="NCBI Taxonomy" id="1297885"/>
    <lineage>
        <taxon>unclassified sequences</taxon>
        <taxon>metagenomes</taxon>
        <taxon>organismal metagenomes</taxon>
    </lineage>
</organism>
<reference evidence="1" key="1">
    <citation type="submission" date="2019-03" db="EMBL/GenBank/DDBJ databases">
        <authorList>
            <person name="Danneels B."/>
        </authorList>
    </citation>
    <scope>NUCLEOTIDE SEQUENCE</scope>
</reference>
<dbReference type="EMBL" id="CAADIG010000011">
    <property type="protein sequence ID" value="VFR40396.1"/>
    <property type="molecule type" value="Genomic_DNA"/>
</dbReference>
<evidence type="ECO:0000313" key="6">
    <source>
        <dbReference type="EMBL" id="VFR85026.1"/>
    </source>
</evidence>
<dbReference type="EMBL" id="CAADII010000066">
    <property type="protein sequence ID" value="VFR56691.1"/>
    <property type="molecule type" value="Genomic_DNA"/>
</dbReference>
<evidence type="ECO:0000313" key="4">
    <source>
        <dbReference type="EMBL" id="VFR65532.1"/>
    </source>
</evidence>
<evidence type="ECO:0000313" key="8">
    <source>
        <dbReference type="EMBL" id="VFS36334.1"/>
    </source>
</evidence>
<evidence type="ECO:0000313" key="7">
    <source>
        <dbReference type="EMBL" id="VFR98317.1"/>
    </source>
</evidence>
<dbReference type="EMBL" id="CAADIP010000059">
    <property type="protein sequence ID" value="VFR98317.1"/>
    <property type="molecule type" value="Genomic_DNA"/>
</dbReference>
<evidence type="ECO:0000313" key="5">
    <source>
        <dbReference type="EMBL" id="VFR83404.1"/>
    </source>
</evidence>
<evidence type="ECO:0000313" key="2">
    <source>
        <dbReference type="EMBL" id="VFR40396.1"/>
    </source>
</evidence>
<evidence type="ECO:0000313" key="3">
    <source>
        <dbReference type="EMBL" id="VFR56691.1"/>
    </source>
</evidence>